<dbReference type="Gene3D" id="2.60.40.10">
    <property type="entry name" value="Immunoglobulins"/>
    <property type="match status" value="1"/>
</dbReference>
<sequence length="497" mass="54523">MGMTSFREVLEKMLVIVVLPVRKTLRKEVELFSPHLVSNTCGLLASIVSELTASAMGSEAQTEHPGDSAHSHRWTSLELVKGTYSTDDSPSDISEIRLDKAEGVKYAVRLRNYGSRTANGDGGMTTVQCSDGVSFTFSTCSLSSNGTNQTRGQIPQILYYSYSAKPMRRTRTAAELCLWSVLWSELRRTSSTGHLQLMPEDALRLLIPSRTLHLSNLGGKSLIHDTINTWTELRKFSGSTGWPTTVLVLPGWSTVCLATGWVFWLVAILYSVIPCVKALILVSTCFSQVCKTHSGILGKGLALSHSPTILEALEGTLPLHIQTNEHSFLEDFITCVPNSSGGRLASPLTDSSHNRPSENMLIRANTDGTYSANWTPGAVGLYTIHVTIDGIEIGIPPPLPPLGVRKFVSKDSAGLRVRSHPSLQSEQIGIVHVNGTITFIDEIHNDDGIWLRLNDETVKKYVPNMNGYTEAWCLSFNQHLGRNLLVPADVSRRRPAE</sequence>
<protein>
    <recommendedName>
        <fullName evidence="2">PHR domain-containing protein</fullName>
    </recommendedName>
</protein>
<dbReference type="InterPro" id="IPR014756">
    <property type="entry name" value="Ig_E-set"/>
</dbReference>
<proteinExistence type="predicted"/>
<accession>A0ABV0PLQ0</accession>
<organism evidence="3 4">
    <name type="scientific">Goodea atripinnis</name>
    <dbReference type="NCBI Taxonomy" id="208336"/>
    <lineage>
        <taxon>Eukaryota</taxon>
        <taxon>Metazoa</taxon>
        <taxon>Chordata</taxon>
        <taxon>Craniata</taxon>
        <taxon>Vertebrata</taxon>
        <taxon>Euteleostomi</taxon>
        <taxon>Actinopterygii</taxon>
        <taxon>Neopterygii</taxon>
        <taxon>Teleostei</taxon>
        <taxon>Neoteleostei</taxon>
        <taxon>Acanthomorphata</taxon>
        <taxon>Ovalentaria</taxon>
        <taxon>Atherinomorphae</taxon>
        <taxon>Cyprinodontiformes</taxon>
        <taxon>Goodeidae</taxon>
        <taxon>Goodea</taxon>
    </lineage>
</organism>
<evidence type="ECO:0000313" key="4">
    <source>
        <dbReference type="Proteomes" id="UP001476798"/>
    </source>
</evidence>
<feature type="repeat" description="Filamin" evidence="1">
    <location>
        <begin position="331"/>
        <end position="406"/>
    </location>
</feature>
<reference evidence="3 4" key="1">
    <citation type="submission" date="2021-06" db="EMBL/GenBank/DDBJ databases">
        <authorList>
            <person name="Palmer J.M."/>
        </authorList>
    </citation>
    <scope>NUCLEOTIDE SEQUENCE [LARGE SCALE GENOMIC DNA]</scope>
    <source>
        <strain evidence="3 4">GA_2019</strain>
        <tissue evidence="3">Muscle</tissue>
    </source>
</reference>
<keyword evidence="4" id="KW-1185">Reference proteome</keyword>
<gene>
    <name evidence="3" type="ORF">GOODEAATRI_007970</name>
</gene>
<dbReference type="Gene3D" id="2.60.120.820">
    <property type="entry name" value="PHR domain"/>
    <property type="match status" value="1"/>
</dbReference>
<evidence type="ECO:0000256" key="1">
    <source>
        <dbReference type="PROSITE-ProRule" id="PRU00087"/>
    </source>
</evidence>
<dbReference type="InterPro" id="IPR013783">
    <property type="entry name" value="Ig-like_fold"/>
</dbReference>
<dbReference type="PANTHER" id="PTHR45943:SF1">
    <property type="entry name" value="E3 UBIQUITIN-PROTEIN LIGASE MYCBP2"/>
    <property type="match status" value="1"/>
</dbReference>
<dbReference type="Proteomes" id="UP001476798">
    <property type="component" value="Unassembled WGS sequence"/>
</dbReference>
<dbReference type="Pfam" id="PF08005">
    <property type="entry name" value="PHR"/>
    <property type="match status" value="1"/>
</dbReference>
<dbReference type="InterPro" id="IPR012983">
    <property type="entry name" value="PHR"/>
</dbReference>
<dbReference type="SUPFAM" id="SSF81296">
    <property type="entry name" value="E set domains"/>
    <property type="match status" value="1"/>
</dbReference>
<dbReference type="PANTHER" id="PTHR45943">
    <property type="entry name" value="E3 UBIQUITIN-PROTEIN LIGASE MYCBP2"/>
    <property type="match status" value="1"/>
</dbReference>
<evidence type="ECO:0000313" key="3">
    <source>
        <dbReference type="EMBL" id="MEQ2184435.1"/>
    </source>
</evidence>
<feature type="non-terminal residue" evidence="3">
    <location>
        <position position="497"/>
    </location>
</feature>
<dbReference type="InterPro" id="IPR017868">
    <property type="entry name" value="Filamin/ABP280_repeat-like"/>
</dbReference>
<feature type="domain" description="PHR" evidence="2">
    <location>
        <begin position="69"/>
        <end position="160"/>
    </location>
</feature>
<dbReference type="InterPro" id="IPR038648">
    <property type="entry name" value="PHR_sf"/>
</dbReference>
<comment type="caution">
    <text evidence="3">The sequence shown here is derived from an EMBL/GenBank/DDBJ whole genome shotgun (WGS) entry which is preliminary data.</text>
</comment>
<name>A0ABV0PLQ0_9TELE</name>
<dbReference type="PROSITE" id="PS50194">
    <property type="entry name" value="FILAMIN_REPEAT"/>
    <property type="match status" value="1"/>
</dbReference>
<dbReference type="EMBL" id="JAHRIO010080379">
    <property type="protein sequence ID" value="MEQ2184435.1"/>
    <property type="molecule type" value="Genomic_DNA"/>
</dbReference>
<evidence type="ECO:0000259" key="2">
    <source>
        <dbReference type="Pfam" id="PF08005"/>
    </source>
</evidence>